<organism evidence="7 8">
    <name type="scientific">Frondihabitans australicus</name>
    <dbReference type="NCBI Taxonomy" id="386892"/>
    <lineage>
        <taxon>Bacteria</taxon>
        <taxon>Bacillati</taxon>
        <taxon>Actinomycetota</taxon>
        <taxon>Actinomycetes</taxon>
        <taxon>Micrococcales</taxon>
        <taxon>Microbacteriaceae</taxon>
        <taxon>Frondihabitans</taxon>
    </lineage>
</organism>
<dbReference type="RefSeq" id="WP_121370230.1">
    <property type="nucleotide sequence ID" value="NZ_RBKS01000001.1"/>
</dbReference>
<dbReference type="InterPro" id="IPR043129">
    <property type="entry name" value="ATPase_NBD"/>
</dbReference>
<feature type="domain" description="Carbohydrate kinase FGGY N-terminal" evidence="5">
    <location>
        <begin position="4"/>
        <end position="120"/>
    </location>
</feature>
<keyword evidence="2" id="KW-0119">Carbohydrate metabolism</keyword>
<evidence type="ECO:0000256" key="4">
    <source>
        <dbReference type="ARBA" id="ARBA00022777"/>
    </source>
</evidence>
<dbReference type="EMBL" id="RBKS01000001">
    <property type="protein sequence ID" value="RKR75426.1"/>
    <property type="molecule type" value="Genomic_DNA"/>
</dbReference>
<dbReference type="AlphaFoldDB" id="A0A495IJX4"/>
<dbReference type="CDD" id="cd07779">
    <property type="entry name" value="ASKHA_NBD_FGGY_YgcE-like"/>
    <property type="match status" value="1"/>
</dbReference>
<dbReference type="InterPro" id="IPR050406">
    <property type="entry name" value="FGGY_Carb_Kinase"/>
</dbReference>
<gene>
    <name evidence="7" type="ORF">C8E83_2574</name>
</gene>
<proteinExistence type="inferred from homology"/>
<evidence type="ECO:0000256" key="3">
    <source>
        <dbReference type="ARBA" id="ARBA00022679"/>
    </source>
</evidence>
<evidence type="ECO:0000256" key="1">
    <source>
        <dbReference type="ARBA" id="ARBA00009156"/>
    </source>
</evidence>
<evidence type="ECO:0000256" key="2">
    <source>
        <dbReference type="ARBA" id="ARBA00022629"/>
    </source>
</evidence>
<dbReference type="InterPro" id="IPR018484">
    <property type="entry name" value="FGGY_N"/>
</dbReference>
<feature type="domain" description="Carbohydrate kinase FGGY C-terminal" evidence="6">
    <location>
        <begin position="228"/>
        <end position="421"/>
    </location>
</feature>
<accession>A0A495IJX4</accession>
<evidence type="ECO:0000313" key="7">
    <source>
        <dbReference type="EMBL" id="RKR75426.1"/>
    </source>
</evidence>
<dbReference type="Pfam" id="PF00370">
    <property type="entry name" value="FGGY_N"/>
    <property type="match status" value="1"/>
</dbReference>
<name>A0A495IJX4_9MICO</name>
<dbReference type="Pfam" id="PF02782">
    <property type="entry name" value="FGGY_C"/>
    <property type="match status" value="1"/>
</dbReference>
<keyword evidence="2" id="KW-0859">Xylose metabolism</keyword>
<sequence>MPRYLVGIDNGSQSSKVTVFDETGEVVASGRCPLRPYSTPRPGVVEHPGDDLWESIGTASRAALADFVEQGGDPGDIVGVGLCTIRFCRAMLRADGSLAAPVLSWMDDRLGRAYEHLDESVARVTTSSGYITHRLTGEFRDTSANYQGQWPIDVDTWQWSGDDAVLRRYGLSRDQLFDLVAPGELLGHVTASAAATTGLPTGLPVIATANDKAVEALGSGLASPSTLLISLGTYITSMTIGEASRPDAVDFWSNFASVPGEYLYESGGIRRGMWTVSWFRDLLGPAERADAEAAGESVEERLGREAALVPPGSDGLLTVLDWLAPAEAVWRRGSILGFDGRQSRAHLYRSILEAIAYTMKQKADAMAQELAVTFDRVVVSGGGSVSPLLTQIISDVFGLPVDRPATTDGAGLGAAICAAVGLGVRPGFDEAQAAMVRVSDTFRPHPDRREVYSAFVELHADVTAATDPVYERLAAVPA</sequence>
<comment type="similarity">
    <text evidence="1">Belongs to the FGGY kinase family.</text>
</comment>
<keyword evidence="4 7" id="KW-0418">Kinase</keyword>
<dbReference type="PANTHER" id="PTHR43095">
    <property type="entry name" value="SUGAR KINASE"/>
    <property type="match status" value="1"/>
</dbReference>
<dbReference type="InterPro" id="IPR018485">
    <property type="entry name" value="FGGY_C"/>
</dbReference>
<dbReference type="SUPFAM" id="SSF53067">
    <property type="entry name" value="Actin-like ATPase domain"/>
    <property type="match status" value="2"/>
</dbReference>
<keyword evidence="3" id="KW-0808">Transferase</keyword>
<dbReference type="PIRSF" id="PIRSF000538">
    <property type="entry name" value="GlpK"/>
    <property type="match status" value="1"/>
</dbReference>
<dbReference type="OrthoDB" id="9782710at2"/>
<dbReference type="Gene3D" id="3.30.420.40">
    <property type="match status" value="3"/>
</dbReference>
<reference evidence="7 8" key="1">
    <citation type="submission" date="2018-10" db="EMBL/GenBank/DDBJ databases">
        <title>Sequencing the genomes of 1000 actinobacteria strains.</title>
        <authorList>
            <person name="Klenk H.-P."/>
        </authorList>
    </citation>
    <scope>NUCLEOTIDE SEQUENCE [LARGE SCALE GENOMIC DNA]</scope>
    <source>
        <strain evidence="7 8">DSM 17894</strain>
    </source>
</reference>
<evidence type="ECO:0000259" key="6">
    <source>
        <dbReference type="Pfam" id="PF02782"/>
    </source>
</evidence>
<keyword evidence="8" id="KW-1185">Reference proteome</keyword>
<dbReference type="Proteomes" id="UP000280008">
    <property type="component" value="Unassembled WGS sequence"/>
</dbReference>
<evidence type="ECO:0000313" key="8">
    <source>
        <dbReference type="Proteomes" id="UP000280008"/>
    </source>
</evidence>
<dbReference type="GO" id="GO:0016301">
    <property type="term" value="F:kinase activity"/>
    <property type="evidence" value="ECO:0007669"/>
    <property type="project" value="UniProtKB-KW"/>
</dbReference>
<dbReference type="InterPro" id="IPR000577">
    <property type="entry name" value="Carb_kinase_FGGY"/>
</dbReference>
<comment type="caution">
    <text evidence="7">The sequence shown here is derived from an EMBL/GenBank/DDBJ whole genome shotgun (WGS) entry which is preliminary data.</text>
</comment>
<protein>
    <submittedName>
        <fullName evidence="7">Sugar (Pentulose or hexulose) kinase</fullName>
    </submittedName>
</protein>
<dbReference type="PANTHER" id="PTHR43095:SF5">
    <property type="entry name" value="XYLULOSE KINASE"/>
    <property type="match status" value="1"/>
</dbReference>
<dbReference type="GO" id="GO:0042732">
    <property type="term" value="P:D-xylose metabolic process"/>
    <property type="evidence" value="ECO:0007669"/>
    <property type="project" value="UniProtKB-KW"/>
</dbReference>
<evidence type="ECO:0000259" key="5">
    <source>
        <dbReference type="Pfam" id="PF00370"/>
    </source>
</evidence>